<dbReference type="InterPro" id="IPR022137">
    <property type="entry name" value="Znf_prot_DUF3669"/>
</dbReference>
<dbReference type="EMBL" id="JACAZH010000001">
    <property type="protein sequence ID" value="KAF7376531.1"/>
    <property type="molecule type" value="Genomic_DNA"/>
</dbReference>
<dbReference type="OrthoDB" id="2993351at2759"/>
<evidence type="ECO:0000259" key="1">
    <source>
        <dbReference type="Pfam" id="PF12417"/>
    </source>
</evidence>
<name>A0A8H6ZGM8_9AGAR</name>
<evidence type="ECO:0000313" key="3">
    <source>
        <dbReference type="Proteomes" id="UP000623467"/>
    </source>
</evidence>
<dbReference type="Proteomes" id="UP000623467">
    <property type="component" value="Unassembled WGS sequence"/>
</dbReference>
<accession>A0A8H6ZGM8</accession>
<proteinExistence type="predicted"/>
<evidence type="ECO:0000313" key="2">
    <source>
        <dbReference type="EMBL" id="KAF7376531.1"/>
    </source>
</evidence>
<gene>
    <name evidence="2" type="ORF">MSAN_00069100</name>
</gene>
<reference evidence="2" key="1">
    <citation type="submission" date="2020-05" db="EMBL/GenBank/DDBJ databases">
        <title>Mycena genomes resolve the evolution of fungal bioluminescence.</title>
        <authorList>
            <person name="Tsai I.J."/>
        </authorList>
    </citation>
    <scope>NUCLEOTIDE SEQUENCE</scope>
    <source>
        <strain evidence="2">160909Yilan</strain>
    </source>
</reference>
<sequence length="321" mass="36047">MSKISEPQLLVVGRGSFGEVQLLSQTSLAFKSVLNPSEDTILEKEWNTMLGICSSCNVDSTSFFSIPRPLGLFLPAASDPRVQLAPPGPPLEVRGRIKRRPQIPEILFRDHEFKVATYAMTFIANVPASIGKFVANNFYPDSVLGKGLPSPNLIRLYFGRDGPERSQSRFVNTQNFPTNVTQYTSLHRAMEEDGVADPHDVVRGMGEMLGKLHWKYGCDARDVEFVLGEGANGEVEYWLLDFNQTRPFDTEAGDIDELTQAHFSNDPYFPFARASNPLFSEFRRGYEEILSAQTSHIRARGQDFLQKLIAVQTDRDQSAKY</sequence>
<dbReference type="PANTHER" id="PTHR40780">
    <property type="entry name" value="DUF3669 DOMAIN-CONTAINING PROTEIN"/>
    <property type="match status" value="1"/>
</dbReference>
<dbReference type="Pfam" id="PF12417">
    <property type="entry name" value="DUF3669"/>
    <property type="match status" value="1"/>
</dbReference>
<organism evidence="2 3">
    <name type="scientific">Mycena sanguinolenta</name>
    <dbReference type="NCBI Taxonomy" id="230812"/>
    <lineage>
        <taxon>Eukaryota</taxon>
        <taxon>Fungi</taxon>
        <taxon>Dikarya</taxon>
        <taxon>Basidiomycota</taxon>
        <taxon>Agaricomycotina</taxon>
        <taxon>Agaricomycetes</taxon>
        <taxon>Agaricomycetidae</taxon>
        <taxon>Agaricales</taxon>
        <taxon>Marasmiineae</taxon>
        <taxon>Mycenaceae</taxon>
        <taxon>Mycena</taxon>
    </lineage>
</organism>
<feature type="domain" description="DUF3669" evidence="1">
    <location>
        <begin position="238"/>
        <end position="286"/>
    </location>
</feature>
<dbReference type="AlphaFoldDB" id="A0A8H6ZGM8"/>
<comment type="caution">
    <text evidence="2">The sequence shown here is derived from an EMBL/GenBank/DDBJ whole genome shotgun (WGS) entry which is preliminary data.</text>
</comment>
<dbReference type="PANTHER" id="PTHR40780:SF2">
    <property type="entry name" value="DUF3669 DOMAIN-CONTAINING PROTEIN"/>
    <property type="match status" value="1"/>
</dbReference>
<protein>
    <recommendedName>
        <fullName evidence="1">DUF3669 domain-containing protein</fullName>
    </recommendedName>
</protein>
<keyword evidence="3" id="KW-1185">Reference proteome</keyword>